<evidence type="ECO:0000313" key="8">
    <source>
        <dbReference type="EMBL" id="PTE15536.1"/>
    </source>
</evidence>
<evidence type="ECO:0000256" key="5">
    <source>
        <dbReference type="ARBA" id="ARBA00022906"/>
    </source>
</evidence>
<evidence type="ECO:0000256" key="4">
    <source>
        <dbReference type="ARBA" id="ARBA00022729"/>
    </source>
</evidence>
<evidence type="ECO:0000313" key="9">
    <source>
        <dbReference type="Proteomes" id="UP000241362"/>
    </source>
</evidence>
<accession>A0A2T4JC98</accession>
<protein>
    <recommendedName>
        <fullName evidence="2">High-affinity zinc uptake system protein ZnuA</fullName>
    </recommendedName>
</protein>
<keyword evidence="5" id="KW-0862">Zinc</keyword>
<dbReference type="Gene3D" id="3.40.50.1980">
    <property type="entry name" value="Nitrogenase molybdenum iron protein domain"/>
    <property type="match status" value="2"/>
</dbReference>
<gene>
    <name evidence="8" type="ORF">C5F44_03930</name>
</gene>
<dbReference type="EMBL" id="PZKE01000003">
    <property type="protein sequence ID" value="PTE15536.1"/>
    <property type="molecule type" value="Genomic_DNA"/>
</dbReference>
<evidence type="ECO:0000256" key="1">
    <source>
        <dbReference type="ARBA" id="ARBA00011028"/>
    </source>
</evidence>
<evidence type="ECO:0000256" key="2">
    <source>
        <dbReference type="ARBA" id="ARBA00015915"/>
    </source>
</evidence>
<sequence>MRYIIALLLTSTAAMAEVPTVVTDIPPVQSITAAVMEGVGTPQMLLGKGASPHSYELKPSQAAALSDADLVIWIGPQLTPWLDKALEIRPEGAALLTLLTTEGTHRQDFAPAEDHDHAEGEDHDHAEAADHDGEAGHDEHGHSHTGLDPHAWLEPANGKLWARAIAAELARIDPDNAAAYAANADKAVAAIDAADAEAAALLAPVKDKPFVAFHEAYGYFVGHYGLTSAGTVALGDAATPGAKRLAALREKIEHDGAVCIFPEVQHDPALVAQMADGTGIRVGAALDPEGSASGETGPAAYPALLTTLARTLADCLQG</sequence>
<dbReference type="InterPro" id="IPR006127">
    <property type="entry name" value="ZnuA-like"/>
</dbReference>
<dbReference type="SUPFAM" id="SSF53807">
    <property type="entry name" value="Helical backbone' metal receptor"/>
    <property type="match status" value="1"/>
</dbReference>
<organism evidence="8 9">
    <name type="scientific">Fuscovulum blasticum DSM 2131</name>
    <dbReference type="NCBI Taxonomy" id="1188250"/>
    <lineage>
        <taxon>Bacteria</taxon>
        <taxon>Pseudomonadati</taxon>
        <taxon>Pseudomonadota</taxon>
        <taxon>Alphaproteobacteria</taxon>
        <taxon>Rhodobacterales</taxon>
        <taxon>Paracoccaceae</taxon>
        <taxon>Pseudogemmobacter</taxon>
    </lineage>
</organism>
<feature type="signal peptide" evidence="7">
    <location>
        <begin position="1"/>
        <end position="16"/>
    </location>
</feature>
<reference evidence="8 9" key="1">
    <citation type="submission" date="2018-03" db="EMBL/GenBank/DDBJ databases">
        <title>Rhodobacter blasticus.</title>
        <authorList>
            <person name="Meyer T.E."/>
            <person name="Miller S."/>
            <person name="Lodha T."/>
            <person name="Gandham S."/>
            <person name="Chintalapati S."/>
            <person name="Chintalapati V.R."/>
        </authorList>
    </citation>
    <scope>NUCLEOTIDE SEQUENCE [LARGE SCALE GENOMIC DNA]</scope>
    <source>
        <strain evidence="8 9">DSM 2131</strain>
    </source>
</reference>
<dbReference type="PANTHER" id="PTHR42953:SF3">
    <property type="entry name" value="HIGH-AFFINITY ZINC UPTAKE SYSTEM PROTEIN ZNUA"/>
    <property type="match status" value="1"/>
</dbReference>
<evidence type="ECO:0000256" key="6">
    <source>
        <dbReference type="SAM" id="MobiDB-lite"/>
    </source>
</evidence>
<name>A0A2T4JC98_FUSBL</name>
<keyword evidence="3" id="KW-0813">Transport</keyword>
<dbReference type="GO" id="GO:0006829">
    <property type="term" value="P:zinc ion transport"/>
    <property type="evidence" value="ECO:0007669"/>
    <property type="project" value="UniProtKB-KW"/>
</dbReference>
<dbReference type="Proteomes" id="UP000241362">
    <property type="component" value="Unassembled WGS sequence"/>
</dbReference>
<keyword evidence="9" id="KW-1185">Reference proteome</keyword>
<dbReference type="RefSeq" id="WP_107672213.1">
    <property type="nucleotide sequence ID" value="NZ_PZKE01000003.1"/>
</dbReference>
<comment type="similarity">
    <text evidence="1">Belongs to the bacterial solute-binding protein 9 family.</text>
</comment>
<dbReference type="AlphaFoldDB" id="A0A2T4JC98"/>
<dbReference type="PANTHER" id="PTHR42953">
    <property type="entry name" value="HIGH-AFFINITY ZINC UPTAKE SYSTEM PROTEIN ZNUA-RELATED"/>
    <property type="match status" value="1"/>
</dbReference>
<feature type="compositionally biased region" description="Basic and acidic residues" evidence="6">
    <location>
        <begin position="112"/>
        <end position="147"/>
    </location>
</feature>
<feature type="region of interest" description="Disordered" evidence="6">
    <location>
        <begin position="112"/>
        <end position="150"/>
    </location>
</feature>
<keyword evidence="4 7" id="KW-0732">Signal</keyword>
<evidence type="ECO:0000256" key="3">
    <source>
        <dbReference type="ARBA" id="ARBA00022448"/>
    </source>
</evidence>
<dbReference type="GO" id="GO:0046872">
    <property type="term" value="F:metal ion binding"/>
    <property type="evidence" value="ECO:0007669"/>
    <property type="project" value="InterPro"/>
</dbReference>
<proteinExistence type="inferred from homology"/>
<evidence type="ECO:0000256" key="7">
    <source>
        <dbReference type="SAM" id="SignalP"/>
    </source>
</evidence>
<dbReference type="InterPro" id="IPR050492">
    <property type="entry name" value="Bact_metal-bind_prot9"/>
</dbReference>
<keyword evidence="5" id="KW-0864">Zinc transport</keyword>
<keyword evidence="5" id="KW-0406">Ion transport</keyword>
<comment type="caution">
    <text evidence="8">The sequence shown here is derived from an EMBL/GenBank/DDBJ whole genome shotgun (WGS) entry which is preliminary data.</text>
</comment>
<feature type="chain" id="PRO_5015567625" description="High-affinity zinc uptake system protein ZnuA" evidence="7">
    <location>
        <begin position="17"/>
        <end position="318"/>
    </location>
</feature>
<dbReference type="Pfam" id="PF01297">
    <property type="entry name" value="ZnuA"/>
    <property type="match status" value="1"/>
</dbReference>